<comment type="subcellular location">
    <subcellularLocation>
        <location evidence="1">Cell envelope</location>
    </subcellularLocation>
</comment>
<dbReference type="GO" id="GO:0005886">
    <property type="term" value="C:plasma membrane"/>
    <property type="evidence" value="ECO:0007669"/>
    <property type="project" value="TreeGrafter"/>
</dbReference>
<dbReference type="PANTHER" id="PTHR47870">
    <property type="entry name" value="CYTOCHROME C-TYPE BIOGENESIS PROTEIN CCMH"/>
    <property type="match status" value="1"/>
</dbReference>
<organism evidence="8 9">
    <name type="scientific">Pseudomonas oryzihabitans</name>
    <dbReference type="NCBI Taxonomy" id="47885"/>
    <lineage>
        <taxon>Bacteria</taxon>
        <taxon>Pseudomonadati</taxon>
        <taxon>Pseudomonadota</taxon>
        <taxon>Gammaproteobacteria</taxon>
        <taxon>Pseudomonadales</taxon>
        <taxon>Pseudomonadaceae</taxon>
        <taxon>Pseudomonas</taxon>
    </lineage>
</organism>
<evidence type="ECO:0000256" key="1">
    <source>
        <dbReference type="ARBA" id="ARBA00004196"/>
    </source>
</evidence>
<dbReference type="Gene3D" id="1.25.40.10">
    <property type="entry name" value="Tetratricopeptide repeat domain"/>
    <property type="match status" value="1"/>
</dbReference>
<keyword evidence="4 5" id="KW-0802">TPR repeat</keyword>
<evidence type="ECO:0000256" key="2">
    <source>
        <dbReference type="ARBA" id="ARBA00022737"/>
    </source>
</evidence>
<evidence type="ECO:0000259" key="6">
    <source>
        <dbReference type="Pfam" id="PF23892"/>
    </source>
</evidence>
<evidence type="ECO:0000259" key="7">
    <source>
        <dbReference type="Pfam" id="PF23914"/>
    </source>
</evidence>
<name>A0A1G5MDS0_9PSED</name>
<dbReference type="AlphaFoldDB" id="A0A1G5MDS0"/>
<reference evidence="9" key="1">
    <citation type="submission" date="2016-10" db="EMBL/GenBank/DDBJ databases">
        <authorList>
            <person name="de Groot N.N."/>
        </authorList>
    </citation>
    <scope>NUCLEOTIDE SEQUENCE [LARGE SCALE GENOMIC DNA]</scope>
    <source>
        <strain evidence="9">DSM 15758</strain>
    </source>
</reference>
<dbReference type="InterPro" id="IPR051263">
    <property type="entry name" value="C-type_cytochrome_biogenesis"/>
</dbReference>
<dbReference type="PROSITE" id="PS50005">
    <property type="entry name" value="TPR"/>
    <property type="match status" value="1"/>
</dbReference>
<dbReference type="EMBL" id="FMWB01000001">
    <property type="protein sequence ID" value="SCZ22549.1"/>
    <property type="molecule type" value="Genomic_DNA"/>
</dbReference>
<dbReference type="STRING" id="237610.BJP27_04775"/>
<feature type="repeat" description="TPR" evidence="5">
    <location>
        <begin position="149"/>
        <end position="182"/>
    </location>
</feature>
<dbReference type="InterPro" id="IPR056412">
    <property type="entry name" value="Ig_CycH"/>
</dbReference>
<proteinExistence type="predicted"/>
<sequence length="395" mass="42281">MMPTFWGLAGLLLILALLILLVPLLRGGPATADQRAVLNRTLYQERLAEARARAARGELDDQALALAEAEAGRSLLADSPAEEASPQRRGRRLGVAVALGGPALALGLYLLLGGWPAWQLSQRLAAPPASPQALLADLEAATRLQPQAADNWYLLARAYAGLGRYRDAVAAFEQVIPRDGRRAEVLGQLAQARFFAAGRQLDAETRALADEALSANPGEPTTLGLLGMAAYERGGYAEAADYWQRLVAVLPAGDPLRATLAQGIARAETAARAAGQALAKPGLEVEVRLAPAVAQRVRPEDSVFVLALALDQPGPPLAVRRLRVADLPRRVRLDDRDAMLPQRKLSDHRRVRPVVVIARGGDPLRGDWRHEGQPLELPSSAFSLLRVEAADAIAP</sequence>
<evidence type="ECO:0000256" key="4">
    <source>
        <dbReference type="ARBA" id="ARBA00022803"/>
    </source>
</evidence>
<comment type="caution">
    <text evidence="8">The sequence shown here is derived from an EMBL/GenBank/DDBJ whole genome shotgun (WGS) entry which is preliminary data.</text>
</comment>
<dbReference type="eggNOG" id="COG4235">
    <property type="taxonomic scope" value="Bacteria"/>
</dbReference>
<dbReference type="PANTHER" id="PTHR47870:SF4">
    <property type="entry name" value="CYTOCHROME C-TYPE BIOGENESIS PROTEIN CYCH"/>
    <property type="match status" value="1"/>
</dbReference>
<dbReference type="GO" id="GO:0030313">
    <property type="term" value="C:cell envelope"/>
    <property type="evidence" value="ECO:0007669"/>
    <property type="project" value="UniProtKB-SubCell"/>
</dbReference>
<evidence type="ECO:0000256" key="5">
    <source>
        <dbReference type="PROSITE-ProRule" id="PRU00339"/>
    </source>
</evidence>
<feature type="domain" description="Cytochrome c-type biogenesis protein H TPR" evidence="7">
    <location>
        <begin position="143"/>
        <end position="255"/>
    </location>
</feature>
<dbReference type="InterPro" id="IPR019734">
    <property type="entry name" value="TPR_rpt"/>
</dbReference>
<gene>
    <name evidence="8" type="ORF">SAMN05216279_101554</name>
</gene>
<dbReference type="RefSeq" id="WP_256326376.1">
    <property type="nucleotide sequence ID" value="NZ_FMWB01000001.1"/>
</dbReference>
<dbReference type="GO" id="GO:0017004">
    <property type="term" value="P:cytochrome complex assembly"/>
    <property type="evidence" value="ECO:0007669"/>
    <property type="project" value="UniProtKB-KW"/>
</dbReference>
<evidence type="ECO:0000256" key="3">
    <source>
        <dbReference type="ARBA" id="ARBA00022748"/>
    </source>
</evidence>
<evidence type="ECO:0000313" key="9">
    <source>
        <dbReference type="Proteomes" id="UP000183046"/>
    </source>
</evidence>
<keyword evidence="3" id="KW-0201">Cytochrome c-type biogenesis</keyword>
<dbReference type="Pfam" id="PF23892">
    <property type="entry name" value="Ig_CycH"/>
    <property type="match status" value="1"/>
</dbReference>
<dbReference type="InterPro" id="IPR056413">
    <property type="entry name" value="TPR_CcmH_CycH"/>
</dbReference>
<dbReference type="InterPro" id="IPR017560">
    <property type="entry name" value="Cyt_c_biogenesis_CcmI"/>
</dbReference>
<keyword evidence="2" id="KW-0677">Repeat</keyword>
<dbReference type="SMART" id="SM00028">
    <property type="entry name" value="TPR"/>
    <property type="match status" value="2"/>
</dbReference>
<dbReference type="SUPFAM" id="SSF48452">
    <property type="entry name" value="TPR-like"/>
    <property type="match status" value="1"/>
</dbReference>
<evidence type="ECO:0000313" key="8">
    <source>
        <dbReference type="EMBL" id="SCZ22549.1"/>
    </source>
</evidence>
<feature type="domain" description="Cytochrome c-type biogenesis protein H Ig-like" evidence="6">
    <location>
        <begin position="283"/>
        <end position="380"/>
    </location>
</feature>
<dbReference type="NCBIfam" id="TIGR03142">
    <property type="entry name" value="cytochro_ccmI"/>
    <property type="match status" value="1"/>
</dbReference>
<dbReference type="InterPro" id="IPR011990">
    <property type="entry name" value="TPR-like_helical_dom_sf"/>
</dbReference>
<dbReference type="Proteomes" id="UP000183046">
    <property type="component" value="Unassembled WGS sequence"/>
</dbReference>
<protein>
    <submittedName>
        <fullName evidence="8">Cytochrome c-type biogenesis protein CcmH</fullName>
    </submittedName>
</protein>
<dbReference type="Pfam" id="PF23914">
    <property type="entry name" value="TPR_CcmH_CycH"/>
    <property type="match status" value="1"/>
</dbReference>
<accession>A0A1G5MDS0</accession>